<dbReference type="SMART" id="SM00448">
    <property type="entry name" value="REC"/>
    <property type="match status" value="1"/>
</dbReference>
<dbReference type="GO" id="GO:0005886">
    <property type="term" value="C:plasma membrane"/>
    <property type="evidence" value="ECO:0007669"/>
    <property type="project" value="TreeGrafter"/>
</dbReference>
<dbReference type="CDD" id="cd00082">
    <property type="entry name" value="HisKA"/>
    <property type="match status" value="1"/>
</dbReference>
<dbReference type="InterPro" id="IPR005467">
    <property type="entry name" value="His_kinase_dom"/>
</dbReference>
<feature type="compositionally biased region" description="Basic and acidic residues" evidence="7">
    <location>
        <begin position="371"/>
        <end position="382"/>
    </location>
</feature>
<protein>
    <recommendedName>
        <fullName evidence="2">histidine kinase</fullName>
        <ecNumber evidence="2">2.7.13.3</ecNumber>
    </recommendedName>
</protein>
<feature type="domain" description="Response regulatory" evidence="9">
    <location>
        <begin position="1069"/>
        <end position="1190"/>
    </location>
</feature>
<dbReference type="InterPro" id="IPR029016">
    <property type="entry name" value="GAF-like_dom_sf"/>
</dbReference>
<dbReference type="EC" id="2.7.13.3" evidence="2"/>
<dbReference type="InterPro" id="IPR004358">
    <property type="entry name" value="Sig_transdc_His_kin-like_C"/>
</dbReference>
<keyword evidence="5 10" id="KW-0418">Kinase</keyword>
<dbReference type="OrthoDB" id="303614at2759"/>
<dbReference type="InterPro" id="IPR011006">
    <property type="entry name" value="CheY-like_superfamily"/>
</dbReference>
<dbReference type="SUPFAM" id="SSF55874">
    <property type="entry name" value="ATPase domain of HSP90 chaperone/DNA topoisomerase II/histidine kinase"/>
    <property type="match status" value="1"/>
</dbReference>
<evidence type="ECO:0000313" key="10">
    <source>
        <dbReference type="EMBL" id="KAG9258801.1"/>
    </source>
</evidence>
<dbReference type="EMBL" id="MU251242">
    <property type="protein sequence ID" value="KAG9258801.1"/>
    <property type="molecule type" value="Genomic_DNA"/>
</dbReference>
<dbReference type="PROSITE" id="PS50110">
    <property type="entry name" value="RESPONSE_REGULATORY"/>
    <property type="match status" value="1"/>
</dbReference>
<dbReference type="InterPro" id="IPR036890">
    <property type="entry name" value="HATPase_C_sf"/>
</dbReference>
<evidence type="ECO:0000256" key="1">
    <source>
        <dbReference type="ARBA" id="ARBA00000085"/>
    </source>
</evidence>
<dbReference type="PRINTS" id="PR00344">
    <property type="entry name" value="BCTRLSENSOR"/>
</dbReference>
<dbReference type="GO" id="GO:0000155">
    <property type="term" value="F:phosphorelay sensor kinase activity"/>
    <property type="evidence" value="ECO:0007669"/>
    <property type="project" value="InterPro"/>
</dbReference>
<dbReference type="RefSeq" id="XP_046122725.1">
    <property type="nucleotide sequence ID" value="XM_046259738.1"/>
</dbReference>
<evidence type="ECO:0000256" key="3">
    <source>
        <dbReference type="ARBA" id="ARBA00022553"/>
    </source>
</evidence>
<feature type="region of interest" description="Disordered" evidence="7">
    <location>
        <begin position="340"/>
        <end position="382"/>
    </location>
</feature>
<dbReference type="Gene3D" id="3.30.450.40">
    <property type="match status" value="1"/>
</dbReference>
<evidence type="ECO:0000256" key="4">
    <source>
        <dbReference type="ARBA" id="ARBA00022679"/>
    </source>
</evidence>
<dbReference type="SMART" id="SM00388">
    <property type="entry name" value="HisKA"/>
    <property type="match status" value="1"/>
</dbReference>
<dbReference type="Proteomes" id="UP000887229">
    <property type="component" value="Unassembled WGS sequence"/>
</dbReference>
<dbReference type="InterPro" id="IPR001789">
    <property type="entry name" value="Sig_transdc_resp-reg_receiver"/>
</dbReference>
<feature type="region of interest" description="Disordered" evidence="7">
    <location>
        <begin position="247"/>
        <end position="309"/>
    </location>
</feature>
<dbReference type="CDD" id="cd17546">
    <property type="entry name" value="REC_hyHK_CKI1_RcsC-like"/>
    <property type="match status" value="1"/>
</dbReference>
<keyword evidence="11" id="KW-1185">Reference proteome</keyword>
<comment type="catalytic activity">
    <reaction evidence="1">
        <text>ATP + protein L-histidine = ADP + protein N-phospho-L-histidine.</text>
        <dbReference type="EC" id="2.7.13.3"/>
    </reaction>
</comment>
<evidence type="ECO:0000259" key="8">
    <source>
        <dbReference type="PROSITE" id="PS50109"/>
    </source>
</evidence>
<dbReference type="PROSITE" id="PS50109">
    <property type="entry name" value="HIS_KIN"/>
    <property type="match status" value="1"/>
</dbReference>
<dbReference type="Pfam" id="PF00072">
    <property type="entry name" value="Response_reg"/>
    <property type="match status" value="1"/>
</dbReference>
<dbReference type="InterPro" id="IPR036097">
    <property type="entry name" value="HisK_dim/P_sf"/>
</dbReference>
<dbReference type="PANTHER" id="PTHR43047:SF72">
    <property type="entry name" value="OSMOSENSING HISTIDINE PROTEIN KINASE SLN1"/>
    <property type="match status" value="1"/>
</dbReference>
<evidence type="ECO:0000313" key="11">
    <source>
        <dbReference type="Proteomes" id="UP000887229"/>
    </source>
</evidence>
<name>A0A9P7ZVW9_9HYPO</name>
<organism evidence="10 11">
    <name type="scientific">Emericellopsis atlantica</name>
    <dbReference type="NCBI Taxonomy" id="2614577"/>
    <lineage>
        <taxon>Eukaryota</taxon>
        <taxon>Fungi</taxon>
        <taxon>Dikarya</taxon>
        <taxon>Ascomycota</taxon>
        <taxon>Pezizomycotina</taxon>
        <taxon>Sordariomycetes</taxon>
        <taxon>Hypocreomycetidae</taxon>
        <taxon>Hypocreales</taxon>
        <taxon>Bionectriaceae</taxon>
        <taxon>Emericellopsis</taxon>
    </lineage>
</organism>
<dbReference type="Gene3D" id="3.30.565.10">
    <property type="entry name" value="Histidine kinase-like ATPase, C-terminal domain"/>
    <property type="match status" value="1"/>
</dbReference>
<dbReference type="Pfam" id="PF02518">
    <property type="entry name" value="HATPase_c"/>
    <property type="match status" value="1"/>
</dbReference>
<gene>
    <name evidence="10" type="ORF">F5Z01DRAFT_4377</name>
</gene>
<accession>A0A9P7ZVW9</accession>
<feature type="modified residue" description="4-aspartylphosphate" evidence="6">
    <location>
        <position position="1120"/>
    </location>
</feature>
<dbReference type="SUPFAM" id="SSF52172">
    <property type="entry name" value="CheY-like"/>
    <property type="match status" value="1"/>
</dbReference>
<evidence type="ECO:0000256" key="5">
    <source>
        <dbReference type="ARBA" id="ARBA00022777"/>
    </source>
</evidence>
<evidence type="ECO:0000256" key="6">
    <source>
        <dbReference type="PROSITE-ProRule" id="PRU00169"/>
    </source>
</evidence>
<dbReference type="InterPro" id="IPR003661">
    <property type="entry name" value="HisK_dim/P_dom"/>
</dbReference>
<feature type="compositionally biased region" description="Basic and acidic residues" evidence="7">
    <location>
        <begin position="1047"/>
        <end position="1062"/>
    </location>
</feature>
<dbReference type="GO" id="GO:0009927">
    <property type="term" value="F:histidine phosphotransfer kinase activity"/>
    <property type="evidence" value="ECO:0007669"/>
    <property type="project" value="TreeGrafter"/>
</dbReference>
<feature type="region of interest" description="Disordered" evidence="7">
    <location>
        <begin position="991"/>
        <end position="1012"/>
    </location>
</feature>
<dbReference type="SUPFAM" id="SSF55781">
    <property type="entry name" value="GAF domain-like"/>
    <property type="match status" value="1"/>
</dbReference>
<evidence type="ECO:0000256" key="7">
    <source>
        <dbReference type="SAM" id="MobiDB-lite"/>
    </source>
</evidence>
<keyword evidence="3 6" id="KW-0597">Phosphoprotein</keyword>
<comment type="caution">
    <text evidence="10">The sequence shown here is derived from an EMBL/GenBank/DDBJ whole genome shotgun (WGS) entry which is preliminary data.</text>
</comment>
<reference evidence="10" key="1">
    <citation type="journal article" date="2021" name="IMA Fungus">
        <title>Genomic characterization of three marine fungi, including Emericellopsis atlantica sp. nov. with signatures of a generalist lifestyle and marine biomass degradation.</title>
        <authorList>
            <person name="Hagestad O.C."/>
            <person name="Hou L."/>
            <person name="Andersen J.H."/>
            <person name="Hansen E.H."/>
            <person name="Altermark B."/>
            <person name="Li C."/>
            <person name="Kuhnert E."/>
            <person name="Cox R.J."/>
            <person name="Crous P.W."/>
            <person name="Spatafora J.W."/>
            <person name="Lail K."/>
            <person name="Amirebrahimi M."/>
            <person name="Lipzen A."/>
            <person name="Pangilinan J."/>
            <person name="Andreopoulos W."/>
            <person name="Hayes R.D."/>
            <person name="Ng V."/>
            <person name="Grigoriev I.V."/>
            <person name="Jackson S.A."/>
            <person name="Sutton T.D.S."/>
            <person name="Dobson A.D.W."/>
            <person name="Rama T."/>
        </authorList>
    </citation>
    <scope>NUCLEOTIDE SEQUENCE</scope>
    <source>
        <strain evidence="10">TS7</strain>
    </source>
</reference>
<dbReference type="GeneID" id="70290641"/>
<feature type="compositionally biased region" description="Polar residues" evidence="7">
    <location>
        <begin position="360"/>
        <end position="370"/>
    </location>
</feature>
<evidence type="ECO:0000259" key="9">
    <source>
        <dbReference type="PROSITE" id="PS50110"/>
    </source>
</evidence>
<dbReference type="Gene3D" id="1.10.287.130">
    <property type="match status" value="1"/>
</dbReference>
<proteinExistence type="predicted"/>
<feature type="region of interest" description="Disordered" evidence="7">
    <location>
        <begin position="1027"/>
        <end position="1062"/>
    </location>
</feature>
<feature type="domain" description="Histidine kinase" evidence="8">
    <location>
        <begin position="558"/>
        <end position="845"/>
    </location>
</feature>
<feature type="compositionally biased region" description="Polar residues" evidence="7">
    <location>
        <begin position="996"/>
        <end position="1012"/>
    </location>
</feature>
<dbReference type="InterPro" id="IPR003594">
    <property type="entry name" value="HATPase_dom"/>
</dbReference>
<evidence type="ECO:0000256" key="2">
    <source>
        <dbReference type="ARBA" id="ARBA00012438"/>
    </source>
</evidence>
<feature type="region of interest" description="Disordered" evidence="7">
    <location>
        <begin position="437"/>
        <end position="472"/>
    </location>
</feature>
<dbReference type="SUPFAM" id="SSF47384">
    <property type="entry name" value="Homodimeric domain of signal transducing histidine kinase"/>
    <property type="match status" value="1"/>
</dbReference>
<dbReference type="SMART" id="SM00387">
    <property type="entry name" value="HATPase_c"/>
    <property type="match status" value="1"/>
</dbReference>
<dbReference type="AlphaFoldDB" id="A0A9P7ZVW9"/>
<dbReference type="PANTHER" id="PTHR43047">
    <property type="entry name" value="TWO-COMPONENT HISTIDINE PROTEIN KINASE"/>
    <property type="match status" value="1"/>
</dbReference>
<dbReference type="Pfam" id="PF00512">
    <property type="entry name" value="HisKA"/>
    <property type="match status" value="1"/>
</dbReference>
<keyword evidence="4" id="KW-0808">Transferase</keyword>
<sequence>MACCAPAKLFDASEGARERETFRYYPLLSSYFRFARDGNAPPSLELTTAPDSVLTALAQLGIHQTGTERAFVSLFDATHQYILAEATAELRIAPSLPNLGQTAPLALRGTAIPRDQGTCDHVLYLTANAQDSGDDTKLPLSFVPDLTKDKRFSSRPFCQFGEAGQFYAGVPIRTRRGIDIGAYCVMSTVPPPLWDEQCTQRLRDISGAITEHLELRRARVESRQHERLNRGLGSFIEGKGTLSGWQSGANTAAFMDDDSRPEGALDAQQQRLESEDSGEKQAPSVLQHGELSHPPPAVATTTPPNRDLDESKLIFSRAANILREGFEVDGCAFLSTAQAADWRPRPSKGPEPAAKEMTTEEATLTGSSSEDQGRPLDSEARDAPCGLIGFATTESSSINHPVAVAPKFGTMPTRFLAKLLKRYPQGKVFHFDAEGELQSSDASEEGDAMSEPHPPDGSSEAASPPKEQRRRARRRLNEGDFIHRAFPSARSVVFAPVWDTRDQRWLAGGFMYTCAASRIFTTQGELSFFLAFGKLVASEVNSLETHQANKAKSDTLGSLSHELRSPLHGAVLSCELLSDTDLGVFQSNAVHTIETCCRTLLDTIDHLLDYSKVNSFAEENGQYSGNISRPRHKRVDSAGFGKKSLYRHVRLDALVEEVSESVYAGFSFQSMSAARVSMQSGPGESLLAARKSFDGEVAMDHLSRAGRDSLWGSTSLYVSIDPSCDWLFHVQPGVVRRIVMNLLGNALKYTSKGMIRVSLEQMRTRPSPRERLVKITVQDTGKGIGEEFLRHKLFQPFSQEDELAPGTGLGLSLVKKVTAKLGGKITVDSKIGVGTTVAVTLPLQPSVQVHESPSDVFDPDDGFDDRVRELRGLRVGLCGFGPSWSEHGRVLVETICHRWLGLELSVGEATPPDIVIWSEDALPYTREHLDQLARTPNVVVCRHALAARQLSAEFENINRDRVFEFVAQPIGPRALARAAMDAIHRRGGLPKLHLQTRPSGPQRAQSLHTESPGTKAARGAWLELPGVPQPSAKRVASDKPPTVTVRPSEHGNVIDRESTGTENGVEKKKYMLVDDNPINLKVLSALMKKLGQAHQLATNGQEAVEAYMQDPTTFAGIFMDISMPVMDGLEATRLIREHEHKTHAQAVVILALTGLASHRTHQHALESGIDVFLTKPVSLQVLREALQSKCDAPP</sequence>
<dbReference type="Gene3D" id="3.40.50.2300">
    <property type="match status" value="1"/>
</dbReference>